<name>K2MJN4_9HYPH</name>
<dbReference type="eggNOG" id="COG1134">
    <property type="taxonomic scope" value="Bacteria"/>
</dbReference>
<dbReference type="GO" id="GO:0016887">
    <property type="term" value="F:ATP hydrolysis activity"/>
    <property type="evidence" value="ECO:0007669"/>
    <property type="project" value="InterPro"/>
</dbReference>
<gene>
    <name evidence="4" type="ORF">NA2_18460</name>
</gene>
<evidence type="ECO:0000313" key="4">
    <source>
        <dbReference type="EMBL" id="EKF17392.1"/>
    </source>
</evidence>
<dbReference type="PROSITE" id="PS50893">
    <property type="entry name" value="ABC_TRANSPORTER_2"/>
    <property type="match status" value="1"/>
</dbReference>
<evidence type="ECO:0000256" key="2">
    <source>
        <dbReference type="ARBA" id="ARBA00022840"/>
    </source>
</evidence>
<reference evidence="4 5" key="1">
    <citation type="journal article" date="2012" name="J. Bacteriol.">
        <title>Genome Sequence of Nitratireductor pacificus Type Strain pht-3B.</title>
        <authorList>
            <person name="Lai Q."/>
            <person name="Li G."/>
            <person name="Shao Z."/>
        </authorList>
    </citation>
    <scope>NUCLEOTIDE SEQUENCE [LARGE SCALE GENOMIC DNA]</scope>
    <source>
        <strain evidence="5">pht-3B</strain>
    </source>
</reference>
<sequence length="262" mass="28725">MAKIEIENVSVSYFLRKQGDVSKSIERGAVGAQILIGQRYLEIAALRNISLSLKDGDRVGLIGINGSGKSTLLKLCAGALAAHAGRITIEGRVSPQFALGSGMKASLTGRQNTELKCLYMRIPQRSIARHVEDVKQLSGLGGYFELPIQAYSAGMRSRLVMSLLRLVRGEILVMDEWVNAADPSLSAAIGGLQAQLIERAKILLLASHSRRVLEEWVETIVWLDQGEIRVQGKVGDVYPEYQEWMKQRKTVKPSNDAAAKPN</sequence>
<dbReference type="InterPro" id="IPR027417">
    <property type="entry name" value="P-loop_NTPase"/>
</dbReference>
<dbReference type="AlphaFoldDB" id="K2MJN4"/>
<keyword evidence="2" id="KW-0067">ATP-binding</keyword>
<dbReference type="InterPro" id="IPR003593">
    <property type="entry name" value="AAA+_ATPase"/>
</dbReference>
<dbReference type="GO" id="GO:0005524">
    <property type="term" value="F:ATP binding"/>
    <property type="evidence" value="ECO:0007669"/>
    <property type="project" value="UniProtKB-KW"/>
</dbReference>
<dbReference type="SMART" id="SM00382">
    <property type="entry name" value="AAA"/>
    <property type="match status" value="1"/>
</dbReference>
<evidence type="ECO:0000256" key="1">
    <source>
        <dbReference type="ARBA" id="ARBA00022741"/>
    </source>
</evidence>
<keyword evidence="1" id="KW-0547">Nucleotide-binding</keyword>
<dbReference type="SUPFAM" id="SSF52540">
    <property type="entry name" value="P-loop containing nucleoside triphosphate hydrolases"/>
    <property type="match status" value="1"/>
</dbReference>
<keyword evidence="5" id="KW-1185">Reference proteome</keyword>
<organism evidence="4 5">
    <name type="scientific">Nitratireductor pacificus pht-3B</name>
    <dbReference type="NCBI Taxonomy" id="391937"/>
    <lineage>
        <taxon>Bacteria</taxon>
        <taxon>Pseudomonadati</taxon>
        <taxon>Pseudomonadota</taxon>
        <taxon>Alphaproteobacteria</taxon>
        <taxon>Hyphomicrobiales</taxon>
        <taxon>Phyllobacteriaceae</taxon>
        <taxon>Nitratireductor</taxon>
    </lineage>
</organism>
<dbReference type="PANTHER" id="PTHR46743:SF2">
    <property type="entry name" value="TEICHOIC ACIDS EXPORT ATP-BINDING PROTEIN TAGH"/>
    <property type="match status" value="1"/>
</dbReference>
<dbReference type="Pfam" id="PF00005">
    <property type="entry name" value="ABC_tran"/>
    <property type="match status" value="1"/>
</dbReference>
<accession>K2MJN4</accession>
<dbReference type="Gene3D" id="3.40.50.300">
    <property type="entry name" value="P-loop containing nucleotide triphosphate hydrolases"/>
    <property type="match status" value="1"/>
</dbReference>
<feature type="domain" description="ABC transporter" evidence="3">
    <location>
        <begin position="16"/>
        <end position="250"/>
    </location>
</feature>
<dbReference type="Proteomes" id="UP000006786">
    <property type="component" value="Unassembled WGS sequence"/>
</dbReference>
<comment type="caution">
    <text evidence="4">The sequence shown here is derived from an EMBL/GenBank/DDBJ whole genome shotgun (WGS) entry which is preliminary data.</text>
</comment>
<protein>
    <submittedName>
        <fullName evidence="4">ABC transporter</fullName>
    </submittedName>
</protein>
<dbReference type="InterPro" id="IPR050683">
    <property type="entry name" value="Bact_Polysacc_Export_ATP-bd"/>
</dbReference>
<evidence type="ECO:0000313" key="5">
    <source>
        <dbReference type="Proteomes" id="UP000006786"/>
    </source>
</evidence>
<evidence type="ECO:0000259" key="3">
    <source>
        <dbReference type="PROSITE" id="PS50893"/>
    </source>
</evidence>
<proteinExistence type="predicted"/>
<dbReference type="STRING" id="391937.NA2_18460"/>
<dbReference type="EMBL" id="AMRM01000025">
    <property type="protein sequence ID" value="EKF17392.1"/>
    <property type="molecule type" value="Genomic_DNA"/>
</dbReference>
<dbReference type="PANTHER" id="PTHR46743">
    <property type="entry name" value="TEICHOIC ACIDS EXPORT ATP-BINDING PROTEIN TAGH"/>
    <property type="match status" value="1"/>
</dbReference>
<dbReference type="InterPro" id="IPR003439">
    <property type="entry name" value="ABC_transporter-like_ATP-bd"/>
</dbReference>
<dbReference type="RefSeq" id="WP_008598696.1">
    <property type="nucleotide sequence ID" value="NZ_AMRM01000025.1"/>
</dbReference>
<dbReference type="PATRIC" id="fig|391937.3.peg.3792"/>
<dbReference type="OrthoDB" id="9778870at2"/>